<evidence type="ECO:0000313" key="8">
    <source>
        <dbReference type="Proteomes" id="UP000245014"/>
    </source>
</evidence>
<keyword evidence="3" id="KW-0805">Transcription regulation</keyword>
<name>A0A2U2BY69_9BACT</name>
<keyword evidence="2" id="KW-0378">Hydrolase</keyword>
<dbReference type="InterPro" id="IPR039418">
    <property type="entry name" value="LexA-like"/>
</dbReference>
<dbReference type="Proteomes" id="UP000245014">
    <property type="component" value="Unassembled WGS sequence"/>
</dbReference>
<dbReference type="PROSITE" id="PS00501">
    <property type="entry name" value="SPASE_I_1"/>
    <property type="match status" value="1"/>
</dbReference>
<dbReference type="InterPro" id="IPR015927">
    <property type="entry name" value="Peptidase_S24_S26A/B/C"/>
</dbReference>
<dbReference type="Pfam" id="PF00717">
    <property type="entry name" value="Peptidase_S24"/>
    <property type="match status" value="1"/>
</dbReference>
<dbReference type="InterPro" id="IPR036286">
    <property type="entry name" value="LexA/Signal_pep-like_sf"/>
</dbReference>
<dbReference type="GO" id="GO:0004252">
    <property type="term" value="F:serine-type endopeptidase activity"/>
    <property type="evidence" value="ECO:0007669"/>
    <property type="project" value="InterPro"/>
</dbReference>
<evidence type="ECO:0000313" key="7">
    <source>
        <dbReference type="EMBL" id="PWE19150.1"/>
    </source>
</evidence>
<protein>
    <submittedName>
        <fullName evidence="7">Phage repressor protein</fullName>
    </submittedName>
</protein>
<evidence type="ECO:0000256" key="5">
    <source>
        <dbReference type="ARBA" id="ARBA00023163"/>
    </source>
</evidence>
<dbReference type="InterPro" id="IPR019756">
    <property type="entry name" value="Pept_S26A_signal_pept_1_Ser-AS"/>
</dbReference>
<feature type="domain" description="Peptidase S24/S26A/S26B/S26C" evidence="6">
    <location>
        <begin position="13"/>
        <end position="112"/>
    </location>
</feature>
<evidence type="ECO:0000256" key="3">
    <source>
        <dbReference type="ARBA" id="ARBA00023015"/>
    </source>
</evidence>
<proteinExistence type="predicted"/>
<dbReference type="SUPFAM" id="SSF51306">
    <property type="entry name" value="LexA/Signal peptidase"/>
    <property type="match status" value="1"/>
</dbReference>
<evidence type="ECO:0000256" key="2">
    <source>
        <dbReference type="ARBA" id="ARBA00022801"/>
    </source>
</evidence>
<evidence type="ECO:0000256" key="1">
    <source>
        <dbReference type="ARBA" id="ARBA00022670"/>
    </source>
</evidence>
<evidence type="ECO:0000256" key="4">
    <source>
        <dbReference type="ARBA" id="ARBA00023125"/>
    </source>
</evidence>
<dbReference type="GO" id="GO:0006508">
    <property type="term" value="P:proteolysis"/>
    <property type="evidence" value="ECO:0007669"/>
    <property type="project" value="UniProtKB-KW"/>
</dbReference>
<reference evidence="7 8" key="1">
    <citation type="submission" date="2018-05" db="EMBL/GenBank/DDBJ databases">
        <title>Antimicrobial susceptibility testing and genomic analysis of Arcobacter skirrowii strains and one Arcobacter butzleri isolated from German poultry farms.</title>
        <authorList>
            <person name="Haenel I."/>
            <person name="Hotzel H."/>
            <person name="Tomaso H."/>
            <person name="Busch A."/>
        </authorList>
    </citation>
    <scope>NUCLEOTIDE SEQUENCE [LARGE SCALE GENOMIC DNA]</scope>
    <source>
        <strain evidence="8">v</strain>
    </source>
</reference>
<evidence type="ECO:0000259" key="6">
    <source>
        <dbReference type="Pfam" id="PF00717"/>
    </source>
</evidence>
<feature type="non-terminal residue" evidence="7">
    <location>
        <position position="1"/>
    </location>
</feature>
<dbReference type="EMBL" id="QEYI01000030">
    <property type="protein sequence ID" value="PWE19150.1"/>
    <property type="molecule type" value="Genomic_DNA"/>
</dbReference>
<dbReference type="RefSeq" id="WP_133243889.1">
    <property type="nucleotide sequence ID" value="NZ_QEYI01000030.1"/>
</dbReference>
<gene>
    <name evidence="7" type="ORF">DF188_10025</name>
</gene>
<dbReference type="PANTHER" id="PTHR40661:SF1">
    <property type="entry name" value="HTH CRO_C1-TYPE DOMAIN-CONTAINING PROTEIN"/>
    <property type="match status" value="1"/>
</dbReference>
<dbReference type="PANTHER" id="PTHR40661">
    <property type="match status" value="1"/>
</dbReference>
<dbReference type="GO" id="GO:0003677">
    <property type="term" value="F:DNA binding"/>
    <property type="evidence" value="ECO:0007669"/>
    <property type="project" value="UniProtKB-KW"/>
</dbReference>
<dbReference type="CDD" id="cd06529">
    <property type="entry name" value="S24_LexA-like"/>
    <property type="match status" value="1"/>
</dbReference>
<accession>A0A2U2BY69</accession>
<dbReference type="GO" id="GO:0016020">
    <property type="term" value="C:membrane"/>
    <property type="evidence" value="ECO:0007669"/>
    <property type="project" value="InterPro"/>
</dbReference>
<keyword evidence="5" id="KW-0804">Transcription</keyword>
<dbReference type="AlphaFoldDB" id="A0A2U2BY69"/>
<organism evidence="7 8">
    <name type="scientific">Aliarcobacter skirrowii</name>
    <dbReference type="NCBI Taxonomy" id="28200"/>
    <lineage>
        <taxon>Bacteria</taxon>
        <taxon>Pseudomonadati</taxon>
        <taxon>Campylobacterota</taxon>
        <taxon>Epsilonproteobacteria</taxon>
        <taxon>Campylobacterales</taxon>
        <taxon>Arcobacteraceae</taxon>
        <taxon>Aliarcobacter</taxon>
    </lineage>
</organism>
<keyword evidence="1" id="KW-0645">Protease</keyword>
<comment type="caution">
    <text evidence="7">The sequence shown here is derived from an EMBL/GenBank/DDBJ whole genome shotgun (WGS) entry which is preliminary data.</text>
</comment>
<sequence length="118" mass="13059">ENFEYLNIDKNILNSLYKSNSSKTESIIALNVTGDSMEPTLINKEIILFEKNNTDISKGGIFIISTNIGLLVKRVSLKLDGSIELISDNKNYNSEIIQKSELDTIQILGKVVGKVGLI</sequence>
<dbReference type="Gene3D" id="2.10.109.10">
    <property type="entry name" value="Umud Fragment, subunit A"/>
    <property type="match status" value="1"/>
</dbReference>
<keyword evidence="4" id="KW-0238">DNA-binding</keyword>